<dbReference type="Proteomes" id="UP000305948">
    <property type="component" value="Unassembled WGS sequence"/>
</dbReference>
<sequence>MSRTSLLKSYCDPMRCGVLIFGIKGDADVGSSPVDLLKLATNFGREDARHTPCHDESPAMVRCAACFRRDTASQTGLGGVESIKDIIADFEEARSESRVMI</sequence>
<evidence type="ECO:0000313" key="2">
    <source>
        <dbReference type="Proteomes" id="UP000305948"/>
    </source>
</evidence>
<dbReference type="AlphaFoldDB" id="A0A5C3MIP3"/>
<proteinExistence type="predicted"/>
<keyword evidence="2" id="KW-1185">Reference proteome</keyword>
<reference evidence="1 2" key="1">
    <citation type="journal article" date="2019" name="Nat. Ecol. Evol.">
        <title>Megaphylogeny resolves global patterns of mushroom evolution.</title>
        <authorList>
            <person name="Varga T."/>
            <person name="Krizsan K."/>
            <person name="Foldi C."/>
            <person name="Dima B."/>
            <person name="Sanchez-Garcia M."/>
            <person name="Sanchez-Ramirez S."/>
            <person name="Szollosi G.J."/>
            <person name="Szarkandi J.G."/>
            <person name="Papp V."/>
            <person name="Albert L."/>
            <person name="Andreopoulos W."/>
            <person name="Angelini C."/>
            <person name="Antonin V."/>
            <person name="Barry K.W."/>
            <person name="Bougher N.L."/>
            <person name="Buchanan P."/>
            <person name="Buyck B."/>
            <person name="Bense V."/>
            <person name="Catcheside P."/>
            <person name="Chovatia M."/>
            <person name="Cooper J."/>
            <person name="Damon W."/>
            <person name="Desjardin D."/>
            <person name="Finy P."/>
            <person name="Geml J."/>
            <person name="Haridas S."/>
            <person name="Hughes K."/>
            <person name="Justo A."/>
            <person name="Karasinski D."/>
            <person name="Kautmanova I."/>
            <person name="Kiss B."/>
            <person name="Kocsube S."/>
            <person name="Kotiranta H."/>
            <person name="LaButti K.M."/>
            <person name="Lechner B.E."/>
            <person name="Liimatainen K."/>
            <person name="Lipzen A."/>
            <person name="Lukacs Z."/>
            <person name="Mihaltcheva S."/>
            <person name="Morgado L.N."/>
            <person name="Niskanen T."/>
            <person name="Noordeloos M.E."/>
            <person name="Ohm R.A."/>
            <person name="Ortiz-Santana B."/>
            <person name="Ovrebo C."/>
            <person name="Racz N."/>
            <person name="Riley R."/>
            <person name="Savchenko A."/>
            <person name="Shiryaev A."/>
            <person name="Soop K."/>
            <person name="Spirin V."/>
            <person name="Szebenyi C."/>
            <person name="Tomsovsky M."/>
            <person name="Tulloss R.E."/>
            <person name="Uehling J."/>
            <person name="Grigoriev I.V."/>
            <person name="Vagvolgyi C."/>
            <person name="Papp T."/>
            <person name="Martin F.M."/>
            <person name="Miettinen O."/>
            <person name="Hibbett D.S."/>
            <person name="Nagy L.G."/>
        </authorList>
    </citation>
    <scope>NUCLEOTIDE SEQUENCE [LARGE SCALE GENOMIC DNA]</scope>
    <source>
        <strain evidence="1 2">OMC1185</strain>
    </source>
</reference>
<dbReference type="OrthoDB" id="3512640at2759"/>
<evidence type="ECO:0000313" key="1">
    <source>
        <dbReference type="EMBL" id="TFK45204.1"/>
    </source>
</evidence>
<gene>
    <name evidence="1" type="ORF">OE88DRAFT_1669574</name>
</gene>
<organism evidence="1 2">
    <name type="scientific">Heliocybe sulcata</name>
    <dbReference type="NCBI Taxonomy" id="5364"/>
    <lineage>
        <taxon>Eukaryota</taxon>
        <taxon>Fungi</taxon>
        <taxon>Dikarya</taxon>
        <taxon>Basidiomycota</taxon>
        <taxon>Agaricomycotina</taxon>
        <taxon>Agaricomycetes</taxon>
        <taxon>Gloeophyllales</taxon>
        <taxon>Gloeophyllaceae</taxon>
        <taxon>Heliocybe</taxon>
    </lineage>
</organism>
<dbReference type="EMBL" id="ML213556">
    <property type="protein sequence ID" value="TFK45204.1"/>
    <property type="molecule type" value="Genomic_DNA"/>
</dbReference>
<accession>A0A5C3MIP3</accession>
<protein>
    <submittedName>
        <fullName evidence="1">Uncharacterized protein</fullName>
    </submittedName>
</protein>
<name>A0A5C3MIP3_9AGAM</name>